<evidence type="ECO:0000313" key="2">
    <source>
        <dbReference type="EMBL" id="KXB59904.1"/>
    </source>
</evidence>
<keyword evidence="1" id="KW-0812">Transmembrane</keyword>
<dbReference type="STRING" id="157687.HMPREF3180_02133"/>
<accession>A0A133ZWU0</accession>
<comment type="caution">
    <text evidence="2">The sequence shown here is derived from an EMBL/GenBank/DDBJ whole genome shotgun (WGS) entry which is preliminary data.</text>
</comment>
<protein>
    <submittedName>
        <fullName evidence="2">Uncharacterized protein</fullName>
    </submittedName>
</protein>
<keyword evidence="1" id="KW-0472">Membrane</keyword>
<keyword evidence="1" id="KW-1133">Transmembrane helix</keyword>
<organism evidence="2 3">
    <name type="scientific">Leptotrichia wadei</name>
    <dbReference type="NCBI Taxonomy" id="157687"/>
    <lineage>
        <taxon>Bacteria</taxon>
        <taxon>Fusobacteriati</taxon>
        <taxon>Fusobacteriota</taxon>
        <taxon>Fusobacteriia</taxon>
        <taxon>Fusobacteriales</taxon>
        <taxon>Leptotrichiaceae</taxon>
        <taxon>Leptotrichia</taxon>
    </lineage>
</organism>
<dbReference type="RefSeq" id="WP_060918610.1">
    <property type="nucleotide sequence ID" value="NZ_KQ960114.1"/>
</dbReference>
<gene>
    <name evidence="2" type="ORF">HMPREF3180_02133</name>
</gene>
<dbReference type="AlphaFoldDB" id="A0A133ZWU0"/>
<feature type="transmembrane region" description="Helical" evidence="1">
    <location>
        <begin position="79"/>
        <end position="97"/>
    </location>
</feature>
<dbReference type="PATRIC" id="fig|157687.3.peg.2135"/>
<evidence type="ECO:0000313" key="3">
    <source>
        <dbReference type="Proteomes" id="UP000070483"/>
    </source>
</evidence>
<keyword evidence="3" id="KW-1185">Reference proteome</keyword>
<dbReference type="EMBL" id="LSDD01000162">
    <property type="protein sequence ID" value="KXB59904.1"/>
    <property type="molecule type" value="Genomic_DNA"/>
</dbReference>
<name>A0A133ZWU0_9FUSO</name>
<dbReference type="Proteomes" id="UP000070483">
    <property type="component" value="Unassembled WGS sequence"/>
</dbReference>
<proteinExistence type="predicted"/>
<sequence length="132" mass="15455">MPKILIESKMLENNKNGVLKLRINNERVEELKNVKNEVELDYGEQTLQVYNSFFTKTPKKVINVESADQKYKITLHYKAWGITAFLHLVMMVLIAIFKSNPLFTVFPIVTIEFLFLIFIGAFEIREVKRKDS</sequence>
<reference evidence="3" key="1">
    <citation type="submission" date="2016-01" db="EMBL/GenBank/DDBJ databases">
        <authorList>
            <person name="Mitreva M."/>
            <person name="Pepin K.H."/>
            <person name="Mihindukulasuriya K.A."/>
            <person name="Fulton R."/>
            <person name="Fronick C."/>
            <person name="O'Laughlin M."/>
            <person name="Miner T."/>
            <person name="Herter B."/>
            <person name="Rosa B.A."/>
            <person name="Cordes M."/>
            <person name="Tomlinson C."/>
            <person name="Wollam A."/>
            <person name="Palsikar V.B."/>
            <person name="Mardis E.R."/>
            <person name="Wilson R.K."/>
        </authorList>
    </citation>
    <scope>NUCLEOTIDE SEQUENCE [LARGE SCALE GENOMIC DNA]</scope>
    <source>
        <strain evidence="3">KA00185</strain>
    </source>
</reference>
<evidence type="ECO:0000256" key="1">
    <source>
        <dbReference type="SAM" id="Phobius"/>
    </source>
</evidence>
<dbReference type="OrthoDB" id="80533at2"/>
<feature type="transmembrane region" description="Helical" evidence="1">
    <location>
        <begin position="103"/>
        <end position="122"/>
    </location>
</feature>